<dbReference type="SUPFAM" id="SSF50249">
    <property type="entry name" value="Nucleic acid-binding proteins"/>
    <property type="match status" value="1"/>
</dbReference>
<accession>A0A396GU77</accession>
<organism evidence="1 2">
    <name type="scientific">Medicago truncatula</name>
    <name type="common">Barrel medic</name>
    <name type="synonym">Medicago tribuloides</name>
    <dbReference type="NCBI Taxonomy" id="3880"/>
    <lineage>
        <taxon>Eukaryota</taxon>
        <taxon>Viridiplantae</taxon>
        <taxon>Streptophyta</taxon>
        <taxon>Embryophyta</taxon>
        <taxon>Tracheophyta</taxon>
        <taxon>Spermatophyta</taxon>
        <taxon>Magnoliopsida</taxon>
        <taxon>eudicotyledons</taxon>
        <taxon>Gunneridae</taxon>
        <taxon>Pentapetalae</taxon>
        <taxon>rosids</taxon>
        <taxon>fabids</taxon>
        <taxon>Fabales</taxon>
        <taxon>Fabaceae</taxon>
        <taxon>Papilionoideae</taxon>
        <taxon>50 kb inversion clade</taxon>
        <taxon>NPAAA clade</taxon>
        <taxon>Hologalegina</taxon>
        <taxon>IRL clade</taxon>
        <taxon>Trifolieae</taxon>
        <taxon>Medicago</taxon>
    </lineage>
</organism>
<evidence type="ECO:0000313" key="2">
    <source>
        <dbReference type="Proteomes" id="UP000265566"/>
    </source>
</evidence>
<dbReference type="Gramene" id="rna48776">
    <property type="protein sequence ID" value="RHN42345.1"/>
    <property type="gene ID" value="gene48776"/>
</dbReference>
<dbReference type="EMBL" id="PSQE01000008">
    <property type="protein sequence ID" value="RHN42345.1"/>
    <property type="molecule type" value="Genomic_DNA"/>
</dbReference>
<dbReference type="Proteomes" id="UP000265566">
    <property type="component" value="Chromosome 8"/>
</dbReference>
<name>A0A396GU77_MEDTR</name>
<evidence type="ECO:0000313" key="1">
    <source>
        <dbReference type="EMBL" id="RHN42345.1"/>
    </source>
</evidence>
<dbReference type="InterPro" id="IPR012340">
    <property type="entry name" value="NA-bd_OB-fold"/>
</dbReference>
<sequence>MFYNCTRYCLRVRAIDHTDCATLVIFDKEATTLFNKSCVDMLAEHGVAISKGHLPPEIVGIIGKTFLFKVETKVGQSPRFEQSFRVTKICHVLDVINEFKKKWGEEEAAFFKNAMEASSLSVLLNKGKAPMIAGSSDVLNQDDFSLTEPVEKCKEMLLGEGSGVVTQDLLPKFAVADCESDVVEISQKGYAASSKRGSPTMDDDEMNMPLKMLRKTVKIEKP</sequence>
<reference evidence="2" key="1">
    <citation type="journal article" date="2018" name="Nat. Plants">
        <title>Whole-genome landscape of Medicago truncatula symbiotic genes.</title>
        <authorList>
            <person name="Pecrix Y."/>
            <person name="Staton S.E."/>
            <person name="Sallet E."/>
            <person name="Lelandais-Briere C."/>
            <person name="Moreau S."/>
            <person name="Carrere S."/>
            <person name="Blein T."/>
            <person name="Jardinaud M.F."/>
            <person name="Latrasse D."/>
            <person name="Zouine M."/>
            <person name="Zahm M."/>
            <person name="Kreplak J."/>
            <person name="Mayjonade B."/>
            <person name="Satge C."/>
            <person name="Perez M."/>
            <person name="Cauet S."/>
            <person name="Marande W."/>
            <person name="Chantry-Darmon C."/>
            <person name="Lopez-Roques C."/>
            <person name="Bouchez O."/>
            <person name="Berard A."/>
            <person name="Debelle F."/>
            <person name="Munos S."/>
            <person name="Bendahmane A."/>
            <person name="Berges H."/>
            <person name="Niebel A."/>
            <person name="Buitink J."/>
            <person name="Frugier F."/>
            <person name="Benhamed M."/>
            <person name="Crespi M."/>
            <person name="Gouzy J."/>
            <person name="Gamas P."/>
        </authorList>
    </citation>
    <scope>NUCLEOTIDE SEQUENCE [LARGE SCALE GENOMIC DNA]</scope>
    <source>
        <strain evidence="2">cv. Jemalong A17</strain>
    </source>
</reference>
<gene>
    <name evidence="1" type="ORF">MtrunA17_Chr8g0375881</name>
</gene>
<protein>
    <submittedName>
        <fullName evidence="1">Putative nucleic acid-binding protein</fullName>
    </submittedName>
</protein>
<comment type="caution">
    <text evidence="1">The sequence shown here is derived from an EMBL/GenBank/DDBJ whole genome shotgun (WGS) entry which is preliminary data.</text>
</comment>
<dbReference type="AlphaFoldDB" id="A0A396GU77"/>
<proteinExistence type="predicted"/>
<dbReference type="Gene3D" id="2.40.50.140">
    <property type="entry name" value="Nucleic acid-binding proteins"/>
    <property type="match status" value="1"/>
</dbReference>